<dbReference type="eggNOG" id="COG4240">
    <property type="taxonomic scope" value="Bacteria"/>
</dbReference>
<dbReference type="SUPFAM" id="SSF52540">
    <property type="entry name" value="P-loop containing nucleoside triphosphate hydrolases"/>
    <property type="match status" value="1"/>
</dbReference>
<dbReference type="Gene3D" id="3.40.50.300">
    <property type="entry name" value="P-loop containing nucleotide triphosphate hydrolases"/>
    <property type="match status" value="1"/>
</dbReference>
<dbReference type="InterPro" id="IPR027417">
    <property type="entry name" value="P-loop_NTPase"/>
</dbReference>
<dbReference type="RefSeq" id="WP_012522187.1">
    <property type="nucleotide sequence ID" value="NC_011144.1"/>
</dbReference>
<evidence type="ECO:0008006" key="3">
    <source>
        <dbReference type="Google" id="ProtNLM"/>
    </source>
</evidence>
<gene>
    <name evidence="1" type="ordered locus">PHZ_c1633</name>
</gene>
<organism evidence="1 2">
    <name type="scientific">Phenylobacterium zucineum (strain HLK1)</name>
    <dbReference type="NCBI Taxonomy" id="450851"/>
    <lineage>
        <taxon>Bacteria</taxon>
        <taxon>Pseudomonadati</taxon>
        <taxon>Pseudomonadota</taxon>
        <taxon>Alphaproteobacteria</taxon>
        <taxon>Caulobacterales</taxon>
        <taxon>Caulobacteraceae</taxon>
        <taxon>Phenylobacterium</taxon>
    </lineage>
</organism>
<dbReference type="AlphaFoldDB" id="B4RAZ3"/>
<sequence>METVCRPLAARAAALAPTHGTAIVGLCGAQGSGKSTIAAATVRLLQDQGLSALSLSLDDFYLGREARGWLAKRVHPLLAVRGPPGTHDVALACGVLDALAEPGRTPLPAFDKASDERRPKADWREAEGPVQAMIFEGWCVGARAQPEGDLAAPVNALEAEADPDGAWRGFVNAQLAGPYQALFGRLHMLAMLRAPGFEVVRAWRTEQERKLRERKGGGLGRGMSDDEVGRFVAHYERLTRWMLAEMPARADMVVDLDAGRRPLAVR</sequence>
<dbReference type="Proteomes" id="UP000001868">
    <property type="component" value="Chromosome"/>
</dbReference>
<evidence type="ECO:0000313" key="1">
    <source>
        <dbReference type="EMBL" id="ACG78044.1"/>
    </source>
</evidence>
<accession>B4RAZ3</accession>
<reference evidence="1 2" key="1">
    <citation type="journal article" date="2008" name="BMC Genomics">
        <title>Complete genome of Phenylobacterium zucineum - a novel facultative intracellular bacterium isolated from human erythroleukemia cell line K562.</title>
        <authorList>
            <person name="Luo Y."/>
            <person name="Xu X."/>
            <person name="Ding Z."/>
            <person name="Liu Z."/>
            <person name="Zhang B."/>
            <person name="Yan Z."/>
            <person name="Sun J."/>
            <person name="Hu S."/>
            <person name="Hu X."/>
        </authorList>
    </citation>
    <scope>NUCLEOTIDE SEQUENCE [LARGE SCALE GENOMIC DNA]</scope>
    <source>
        <strain evidence="1 2">HLK1</strain>
    </source>
</reference>
<evidence type="ECO:0000313" key="2">
    <source>
        <dbReference type="Proteomes" id="UP000001868"/>
    </source>
</evidence>
<name>B4RAZ3_PHEZH</name>
<dbReference type="STRING" id="450851.PHZ_c1633"/>
<dbReference type="KEGG" id="pzu:PHZ_c1633"/>
<dbReference type="EMBL" id="CP000747">
    <property type="protein sequence ID" value="ACG78044.1"/>
    <property type="molecule type" value="Genomic_DNA"/>
</dbReference>
<keyword evidence="2" id="KW-1185">Reference proteome</keyword>
<protein>
    <recommendedName>
        <fullName evidence="3">Kinase</fullName>
    </recommendedName>
</protein>
<dbReference type="HOGENOM" id="CLU_056986_2_1_5"/>
<proteinExistence type="predicted"/>